<comment type="similarity">
    <text evidence="4 19">Belongs to the CobS family.</text>
</comment>
<dbReference type="GO" id="GO:0005886">
    <property type="term" value="C:plasma membrane"/>
    <property type="evidence" value="ECO:0007669"/>
    <property type="project" value="UniProtKB-SubCell"/>
</dbReference>
<keyword evidence="21" id="KW-1185">Reference proteome</keyword>
<evidence type="ECO:0000256" key="3">
    <source>
        <dbReference type="ARBA" id="ARBA00004663"/>
    </source>
</evidence>
<dbReference type="Pfam" id="PF02654">
    <property type="entry name" value="CobS"/>
    <property type="match status" value="1"/>
</dbReference>
<evidence type="ECO:0000256" key="10">
    <source>
        <dbReference type="ARBA" id="ARBA00022692"/>
    </source>
</evidence>
<evidence type="ECO:0000256" key="15">
    <source>
        <dbReference type="ARBA" id="ARBA00032605"/>
    </source>
</evidence>
<evidence type="ECO:0000256" key="11">
    <source>
        <dbReference type="ARBA" id="ARBA00022842"/>
    </source>
</evidence>
<evidence type="ECO:0000256" key="18">
    <source>
        <dbReference type="ARBA" id="ARBA00049504"/>
    </source>
</evidence>
<comment type="catalytic activity">
    <reaction evidence="17 19">
        <text>alpha-ribazole + adenosylcob(III)inamide-GDP = adenosylcob(III)alamin + GMP + H(+)</text>
        <dbReference type="Rhea" id="RHEA:16049"/>
        <dbReference type="ChEBI" id="CHEBI:10329"/>
        <dbReference type="ChEBI" id="CHEBI:15378"/>
        <dbReference type="ChEBI" id="CHEBI:18408"/>
        <dbReference type="ChEBI" id="CHEBI:58115"/>
        <dbReference type="ChEBI" id="CHEBI:60487"/>
        <dbReference type="EC" id="2.7.8.26"/>
    </reaction>
</comment>
<accession>A0ABD6DDT1</accession>
<evidence type="ECO:0000256" key="5">
    <source>
        <dbReference type="ARBA" id="ARBA00013200"/>
    </source>
</evidence>
<dbReference type="Proteomes" id="UP001597034">
    <property type="component" value="Unassembled WGS sequence"/>
</dbReference>
<evidence type="ECO:0000256" key="19">
    <source>
        <dbReference type="HAMAP-Rule" id="MF_00719"/>
    </source>
</evidence>
<comment type="function">
    <text evidence="14 19">Joins adenosylcobinamide-GDP and alpha-ribazole to generate adenosylcobalamin (Ado-cobalamin). Also synthesizes adenosylcobalamin 5'-phosphate from adenosylcobinamide-GDP and alpha-ribazole 5'-phosphate.</text>
</comment>
<evidence type="ECO:0000256" key="7">
    <source>
        <dbReference type="ARBA" id="ARBA00022475"/>
    </source>
</evidence>
<keyword evidence="12 19" id="KW-1133">Transmembrane helix</keyword>
<reference evidence="20 21" key="1">
    <citation type="journal article" date="2019" name="Int. J. Syst. Evol. Microbiol.">
        <title>The Global Catalogue of Microorganisms (GCM) 10K type strain sequencing project: providing services to taxonomists for standard genome sequencing and annotation.</title>
        <authorList>
            <consortium name="The Broad Institute Genomics Platform"/>
            <consortium name="The Broad Institute Genome Sequencing Center for Infectious Disease"/>
            <person name="Wu L."/>
            <person name="Ma J."/>
        </authorList>
    </citation>
    <scope>NUCLEOTIDE SEQUENCE [LARGE SCALE GENOMIC DNA]</scope>
    <source>
        <strain evidence="20 21">CGMCC 1.10390</strain>
    </source>
</reference>
<evidence type="ECO:0000256" key="1">
    <source>
        <dbReference type="ARBA" id="ARBA00001946"/>
    </source>
</evidence>
<keyword evidence="8 19" id="KW-0169">Cobalamin biosynthesis</keyword>
<feature type="transmembrane region" description="Helical" evidence="19">
    <location>
        <begin position="173"/>
        <end position="199"/>
    </location>
</feature>
<proteinExistence type="inferred from homology"/>
<dbReference type="GO" id="GO:0008818">
    <property type="term" value="F:cobalamin 5'-phosphate synthase activity"/>
    <property type="evidence" value="ECO:0007669"/>
    <property type="project" value="UniProtKB-UniRule"/>
</dbReference>
<dbReference type="EC" id="2.7.8.26" evidence="5 19"/>
<dbReference type="HAMAP" id="MF_00719">
    <property type="entry name" value="CobS"/>
    <property type="match status" value="1"/>
</dbReference>
<evidence type="ECO:0000256" key="9">
    <source>
        <dbReference type="ARBA" id="ARBA00022679"/>
    </source>
</evidence>
<dbReference type="InterPro" id="IPR003805">
    <property type="entry name" value="CobS"/>
</dbReference>
<evidence type="ECO:0000256" key="2">
    <source>
        <dbReference type="ARBA" id="ARBA00004651"/>
    </source>
</evidence>
<comment type="cofactor">
    <cofactor evidence="1 19">
        <name>Mg(2+)</name>
        <dbReference type="ChEBI" id="CHEBI:18420"/>
    </cofactor>
</comment>
<sequence length="261" mass="25408">MALSALRGAVGFLTRIPVGHDEQAWTAFTASPVAAVPVGYLVGACLALPFVAAGSVPVGVPTTVVAFGYLLLTYGLTGITHLDGVADCGDAAVVHGDPERRREVLKDTTTGVGAVAAVALVVVGLALAAVAVAGLGVGEAVAVVVASEVGAKAAMATLAAVADPPHDGLGSALADGSGVVGVLATVALALPVAGVGWWAGGDVPGLLVATLPVVAALLVAAVAARWARRRLGGVSGDVFGATNELARVAGLHVGVIAWTLS</sequence>
<dbReference type="NCBIfam" id="TIGR00317">
    <property type="entry name" value="cobS"/>
    <property type="match status" value="1"/>
</dbReference>
<comment type="subcellular location">
    <subcellularLocation>
        <location evidence="2 19">Cell membrane</location>
        <topology evidence="2 19">Multi-pass membrane protein</topology>
    </subcellularLocation>
</comment>
<dbReference type="EMBL" id="JBHUDO010000001">
    <property type="protein sequence ID" value="MFD1644464.1"/>
    <property type="molecule type" value="Genomic_DNA"/>
</dbReference>
<keyword evidence="13 19" id="KW-0472">Membrane</keyword>
<feature type="transmembrane region" description="Helical" evidence="19">
    <location>
        <begin position="140"/>
        <end position="161"/>
    </location>
</feature>
<dbReference type="RefSeq" id="WP_256399733.1">
    <property type="nucleotide sequence ID" value="NZ_JANHJR010000002.1"/>
</dbReference>
<comment type="catalytic activity">
    <reaction evidence="18 19">
        <text>alpha-ribazole 5'-phosphate + adenosylcob(III)inamide-GDP = adenosylcob(III)alamin 5'-phosphate + GMP + H(+)</text>
        <dbReference type="Rhea" id="RHEA:23560"/>
        <dbReference type="ChEBI" id="CHEBI:15378"/>
        <dbReference type="ChEBI" id="CHEBI:57918"/>
        <dbReference type="ChEBI" id="CHEBI:58115"/>
        <dbReference type="ChEBI" id="CHEBI:60487"/>
        <dbReference type="ChEBI" id="CHEBI:60493"/>
        <dbReference type="EC" id="2.7.8.26"/>
    </reaction>
</comment>
<evidence type="ECO:0000256" key="12">
    <source>
        <dbReference type="ARBA" id="ARBA00022989"/>
    </source>
</evidence>
<feature type="transmembrane region" description="Helical" evidence="19">
    <location>
        <begin position="110"/>
        <end position="134"/>
    </location>
</feature>
<feature type="transmembrane region" description="Helical" evidence="19">
    <location>
        <begin position="205"/>
        <end position="224"/>
    </location>
</feature>
<keyword evidence="7 19" id="KW-1003">Cell membrane</keyword>
<dbReference type="PANTHER" id="PTHR34148">
    <property type="entry name" value="ADENOSYLCOBINAMIDE-GDP RIBAZOLETRANSFERASE"/>
    <property type="match status" value="1"/>
</dbReference>
<evidence type="ECO:0000256" key="14">
    <source>
        <dbReference type="ARBA" id="ARBA00025228"/>
    </source>
</evidence>
<protein>
    <recommendedName>
        <fullName evidence="6 19">Adenosylcobinamide-GDP ribazoletransferase</fullName>
        <ecNumber evidence="5 19">2.7.8.26</ecNumber>
    </recommendedName>
    <alternativeName>
        <fullName evidence="16 19">Cobalamin synthase</fullName>
    </alternativeName>
    <alternativeName>
        <fullName evidence="15 19">Cobalamin-5'-phosphate synthase</fullName>
    </alternativeName>
</protein>
<evidence type="ECO:0000256" key="6">
    <source>
        <dbReference type="ARBA" id="ARBA00015850"/>
    </source>
</evidence>
<comment type="caution">
    <text evidence="20">The sequence shown here is derived from an EMBL/GenBank/DDBJ whole genome shotgun (WGS) entry which is preliminary data.</text>
</comment>
<dbReference type="PANTHER" id="PTHR34148:SF1">
    <property type="entry name" value="ADENOSYLCOBINAMIDE-GDP RIBAZOLETRANSFERASE"/>
    <property type="match status" value="1"/>
</dbReference>
<comment type="pathway">
    <text evidence="3 19">Cofactor biosynthesis; adenosylcobalamin biosynthesis; adenosylcobalamin from cob(II)yrinate a,c-diamide: step 7/7.</text>
</comment>
<organism evidence="20 21">
    <name type="scientific">Haloarchaeobius litoreus</name>
    <dbReference type="NCBI Taxonomy" id="755306"/>
    <lineage>
        <taxon>Archaea</taxon>
        <taxon>Methanobacteriati</taxon>
        <taxon>Methanobacteriota</taxon>
        <taxon>Stenosarchaea group</taxon>
        <taxon>Halobacteria</taxon>
        <taxon>Halobacteriales</taxon>
        <taxon>Halorubellaceae</taxon>
        <taxon>Haloarchaeobius</taxon>
    </lineage>
</organism>
<dbReference type="GO" id="GO:0009236">
    <property type="term" value="P:cobalamin biosynthetic process"/>
    <property type="evidence" value="ECO:0007669"/>
    <property type="project" value="UniProtKB-UniRule"/>
</dbReference>
<dbReference type="AlphaFoldDB" id="A0ABD6DDT1"/>
<gene>
    <name evidence="19 20" type="primary">cobS</name>
    <name evidence="20" type="ORF">ACFSBL_02105</name>
</gene>
<name>A0ABD6DDT1_9EURY</name>
<evidence type="ECO:0000256" key="17">
    <source>
        <dbReference type="ARBA" id="ARBA00048623"/>
    </source>
</evidence>
<evidence type="ECO:0000256" key="4">
    <source>
        <dbReference type="ARBA" id="ARBA00010561"/>
    </source>
</evidence>
<keyword evidence="10 19" id="KW-0812">Transmembrane</keyword>
<evidence type="ECO:0000256" key="8">
    <source>
        <dbReference type="ARBA" id="ARBA00022573"/>
    </source>
</evidence>
<evidence type="ECO:0000256" key="13">
    <source>
        <dbReference type="ARBA" id="ARBA00023136"/>
    </source>
</evidence>
<evidence type="ECO:0000313" key="21">
    <source>
        <dbReference type="Proteomes" id="UP001597034"/>
    </source>
</evidence>
<keyword evidence="9 19" id="KW-0808">Transferase</keyword>
<dbReference type="GO" id="GO:0051073">
    <property type="term" value="F:adenosylcobinamide-GDP ribazoletransferase activity"/>
    <property type="evidence" value="ECO:0007669"/>
    <property type="project" value="UniProtKB-UniRule"/>
</dbReference>
<evidence type="ECO:0000256" key="16">
    <source>
        <dbReference type="ARBA" id="ARBA00032853"/>
    </source>
</evidence>
<evidence type="ECO:0000313" key="20">
    <source>
        <dbReference type="EMBL" id="MFD1644464.1"/>
    </source>
</evidence>
<keyword evidence="11 19" id="KW-0460">Magnesium</keyword>